<dbReference type="Proteomes" id="UP000265520">
    <property type="component" value="Unassembled WGS sequence"/>
</dbReference>
<reference evidence="1 2" key="1">
    <citation type="journal article" date="2018" name="Front. Plant Sci.">
        <title>Red Clover (Trifolium pratense) and Zigzag Clover (T. medium) - A Picture of Genomic Similarities and Differences.</title>
        <authorList>
            <person name="Dluhosova J."/>
            <person name="Istvanek J."/>
            <person name="Nedelnik J."/>
            <person name="Repkova J."/>
        </authorList>
    </citation>
    <scope>NUCLEOTIDE SEQUENCE [LARGE SCALE GENOMIC DNA]</scope>
    <source>
        <strain evidence="2">cv. 10/8</strain>
        <tissue evidence="1">Leaf</tissue>
    </source>
</reference>
<proteinExistence type="predicted"/>
<sequence length="45" mass="5032">GDNRICIRMLEVVQQTSSASKWGTGGVSEKRFGHQKFYQVAKSLC</sequence>
<accession>A0A392SJZ2</accession>
<evidence type="ECO:0000313" key="2">
    <source>
        <dbReference type="Proteomes" id="UP000265520"/>
    </source>
</evidence>
<protein>
    <submittedName>
        <fullName evidence="1">Uncharacterized protein</fullName>
    </submittedName>
</protein>
<feature type="non-terminal residue" evidence="1">
    <location>
        <position position="1"/>
    </location>
</feature>
<keyword evidence="2" id="KW-1185">Reference proteome</keyword>
<evidence type="ECO:0000313" key="1">
    <source>
        <dbReference type="EMBL" id="MCI48767.1"/>
    </source>
</evidence>
<dbReference type="EMBL" id="LXQA010391322">
    <property type="protein sequence ID" value="MCI48767.1"/>
    <property type="molecule type" value="Genomic_DNA"/>
</dbReference>
<comment type="caution">
    <text evidence="1">The sequence shown here is derived from an EMBL/GenBank/DDBJ whole genome shotgun (WGS) entry which is preliminary data.</text>
</comment>
<organism evidence="1 2">
    <name type="scientific">Trifolium medium</name>
    <dbReference type="NCBI Taxonomy" id="97028"/>
    <lineage>
        <taxon>Eukaryota</taxon>
        <taxon>Viridiplantae</taxon>
        <taxon>Streptophyta</taxon>
        <taxon>Embryophyta</taxon>
        <taxon>Tracheophyta</taxon>
        <taxon>Spermatophyta</taxon>
        <taxon>Magnoliopsida</taxon>
        <taxon>eudicotyledons</taxon>
        <taxon>Gunneridae</taxon>
        <taxon>Pentapetalae</taxon>
        <taxon>rosids</taxon>
        <taxon>fabids</taxon>
        <taxon>Fabales</taxon>
        <taxon>Fabaceae</taxon>
        <taxon>Papilionoideae</taxon>
        <taxon>50 kb inversion clade</taxon>
        <taxon>NPAAA clade</taxon>
        <taxon>Hologalegina</taxon>
        <taxon>IRL clade</taxon>
        <taxon>Trifolieae</taxon>
        <taxon>Trifolium</taxon>
    </lineage>
</organism>
<name>A0A392SJZ2_9FABA</name>
<dbReference type="AlphaFoldDB" id="A0A392SJZ2"/>